<keyword evidence="1" id="KW-1185">Reference proteome</keyword>
<organism evidence="1 2">
    <name type="scientific">Heterorhabditis bacteriophora</name>
    <name type="common">Entomopathogenic nematode worm</name>
    <dbReference type="NCBI Taxonomy" id="37862"/>
    <lineage>
        <taxon>Eukaryota</taxon>
        <taxon>Metazoa</taxon>
        <taxon>Ecdysozoa</taxon>
        <taxon>Nematoda</taxon>
        <taxon>Chromadorea</taxon>
        <taxon>Rhabditida</taxon>
        <taxon>Rhabditina</taxon>
        <taxon>Rhabditomorpha</taxon>
        <taxon>Strongyloidea</taxon>
        <taxon>Heterorhabditidae</taxon>
        <taxon>Heterorhabditis</taxon>
    </lineage>
</organism>
<name>A0A1I7WFZ5_HETBA</name>
<dbReference type="AlphaFoldDB" id="A0A1I7WFZ5"/>
<protein>
    <submittedName>
        <fullName evidence="2">Uncharacterized protein</fullName>
    </submittedName>
</protein>
<dbReference type="WBParaSite" id="Hba_03877">
    <property type="protein sequence ID" value="Hba_03877"/>
    <property type="gene ID" value="Hba_03877"/>
</dbReference>
<proteinExistence type="predicted"/>
<reference evidence="2" key="1">
    <citation type="submission" date="2016-11" db="UniProtKB">
        <authorList>
            <consortium name="WormBaseParasite"/>
        </authorList>
    </citation>
    <scope>IDENTIFICATION</scope>
</reference>
<evidence type="ECO:0000313" key="2">
    <source>
        <dbReference type="WBParaSite" id="Hba_03877"/>
    </source>
</evidence>
<evidence type="ECO:0000313" key="1">
    <source>
        <dbReference type="Proteomes" id="UP000095283"/>
    </source>
</evidence>
<accession>A0A1I7WFZ5</accession>
<dbReference type="Proteomes" id="UP000095283">
    <property type="component" value="Unplaced"/>
</dbReference>
<sequence length="28" mass="3473">MKKVKQKRRVQKKKCQLMQRMSLLLDQV</sequence>